<keyword evidence="6 7" id="KW-0472">Membrane</keyword>
<protein>
    <submittedName>
        <fullName evidence="10">Prepilin peptidase</fullName>
    </submittedName>
</protein>
<accession>A0A8J4DLX8</accession>
<evidence type="ECO:0000259" key="9">
    <source>
        <dbReference type="Pfam" id="PF06750"/>
    </source>
</evidence>
<keyword evidence="5 7" id="KW-1133">Transmembrane helix</keyword>
<feature type="domain" description="Prepilin type IV endopeptidase peptidase" evidence="8">
    <location>
        <begin position="105"/>
        <end position="216"/>
    </location>
</feature>
<dbReference type="PANTHER" id="PTHR30487">
    <property type="entry name" value="TYPE 4 PREPILIN-LIKE PROTEINS LEADER PEPTIDE-PROCESSING ENZYME"/>
    <property type="match status" value="1"/>
</dbReference>
<dbReference type="Pfam" id="PF01478">
    <property type="entry name" value="Peptidase_A24"/>
    <property type="match status" value="1"/>
</dbReference>
<evidence type="ECO:0000259" key="8">
    <source>
        <dbReference type="Pfam" id="PF01478"/>
    </source>
</evidence>
<feature type="transmembrane region" description="Helical" evidence="7">
    <location>
        <begin position="127"/>
        <end position="145"/>
    </location>
</feature>
<dbReference type="GO" id="GO:0006465">
    <property type="term" value="P:signal peptide processing"/>
    <property type="evidence" value="ECO:0007669"/>
    <property type="project" value="TreeGrafter"/>
</dbReference>
<dbReference type="InterPro" id="IPR050882">
    <property type="entry name" value="Prepilin_peptidase/N-MTase"/>
</dbReference>
<name>A0A8J4DLX8_9ACTN</name>
<dbReference type="InterPro" id="IPR010627">
    <property type="entry name" value="Prepilin_pept_A24_N"/>
</dbReference>
<dbReference type="PANTHER" id="PTHR30487:SF0">
    <property type="entry name" value="PREPILIN LEADER PEPTIDASE_N-METHYLTRANSFERASE-RELATED"/>
    <property type="match status" value="1"/>
</dbReference>
<dbReference type="RefSeq" id="WP_203940902.1">
    <property type="nucleotide sequence ID" value="NZ_BAAAGJ010000003.1"/>
</dbReference>
<keyword evidence="3" id="KW-1003">Cell membrane</keyword>
<dbReference type="GO" id="GO:0004190">
    <property type="term" value="F:aspartic-type endopeptidase activity"/>
    <property type="evidence" value="ECO:0007669"/>
    <property type="project" value="InterPro"/>
</dbReference>
<evidence type="ECO:0000256" key="4">
    <source>
        <dbReference type="ARBA" id="ARBA00022692"/>
    </source>
</evidence>
<proteinExistence type="inferred from homology"/>
<keyword evidence="4 7" id="KW-0812">Transmembrane</keyword>
<organism evidence="10 11">
    <name type="scientific">Spirilliplanes yamanashiensis</name>
    <dbReference type="NCBI Taxonomy" id="42233"/>
    <lineage>
        <taxon>Bacteria</taxon>
        <taxon>Bacillati</taxon>
        <taxon>Actinomycetota</taxon>
        <taxon>Actinomycetes</taxon>
        <taxon>Micromonosporales</taxon>
        <taxon>Micromonosporaceae</taxon>
        <taxon>Spirilliplanes</taxon>
    </lineage>
</organism>
<feature type="transmembrane region" description="Helical" evidence="7">
    <location>
        <begin position="151"/>
        <end position="169"/>
    </location>
</feature>
<evidence type="ECO:0000256" key="6">
    <source>
        <dbReference type="ARBA" id="ARBA00023136"/>
    </source>
</evidence>
<feature type="domain" description="Prepilin peptidase A24 N-terminal" evidence="9">
    <location>
        <begin position="11"/>
        <end position="94"/>
    </location>
</feature>
<evidence type="ECO:0000256" key="1">
    <source>
        <dbReference type="ARBA" id="ARBA00004651"/>
    </source>
</evidence>
<reference evidence="10" key="1">
    <citation type="submission" date="2021-01" db="EMBL/GenBank/DDBJ databases">
        <title>Whole genome shotgun sequence of Spirilliplanes yamanashiensis NBRC 15828.</title>
        <authorList>
            <person name="Komaki H."/>
            <person name="Tamura T."/>
        </authorList>
    </citation>
    <scope>NUCLEOTIDE SEQUENCE</scope>
    <source>
        <strain evidence="10">NBRC 15828</strain>
    </source>
</reference>
<comment type="subcellular location">
    <subcellularLocation>
        <location evidence="1">Cell membrane</location>
        <topology evidence="1">Multi-pass membrane protein</topology>
    </subcellularLocation>
</comment>
<dbReference type="InterPro" id="IPR000045">
    <property type="entry name" value="Prepilin_IV_endopep_pep"/>
</dbReference>
<dbReference type="Pfam" id="PF06750">
    <property type="entry name" value="A24_N_bact"/>
    <property type="match status" value="1"/>
</dbReference>
<feature type="transmembrane region" description="Helical" evidence="7">
    <location>
        <begin position="200"/>
        <end position="220"/>
    </location>
</feature>
<evidence type="ECO:0000256" key="2">
    <source>
        <dbReference type="ARBA" id="ARBA00005801"/>
    </source>
</evidence>
<evidence type="ECO:0000256" key="3">
    <source>
        <dbReference type="ARBA" id="ARBA00022475"/>
    </source>
</evidence>
<evidence type="ECO:0000313" key="11">
    <source>
        <dbReference type="Proteomes" id="UP000652013"/>
    </source>
</evidence>
<sequence length="264" mass="27328">MTAVLLTVAGLLGLAVGSFLNVVIHRVPRDESLVRPGSHCPACEAPVRARHNVPVVSWLVLRGRCADCRAPISVRYPLVEAGTAALFVAVTAHFGLVPELPAFLYLAAIAVALTMIDIDVHRLPNAIVLPSYAVAAVLLFGAAALDSDWGAVVRGLAAMALLLLAYQSLRLAKPGGMGLGDVKLAGLLGLYLGWLGWGWVAVGGFAAFLLGGVVGIGLLATRRAGRSTHVPFGPAMLAGAFLAVFAAPAIAGWYLDLLSVPTIS</sequence>
<feature type="transmembrane region" description="Helical" evidence="7">
    <location>
        <begin position="6"/>
        <end position="24"/>
    </location>
</feature>
<feature type="transmembrane region" description="Helical" evidence="7">
    <location>
        <begin position="102"/>
        <end position="120"/>
    </location>
</feature>
<dbReference type="GO" id="GO:0005886">
    <property type="term" value="C:plasma membrane"/>
    <property type="evidence" value="ECO:0007669"/>
    <property type="project" value="UniProtKB-SubCell"/>
</dbReference>
<evidence type="ECO:0000313" key="10">
    <source>
        <dbReference type="EMBL" id="GIJ05699.1"/>
    </source>
</evidence>
<dbReference type="AlphaFoldDB" id="A0A8J4DLX8"/>
<dbReference type="EMBL" id="BOOY01000036">
    <property type="protein sequence ID" value="GIJ05699.1"/>
    <property type="molecule type" value="Genomic_DNA"/>
</dbReference>
<keyword evidence="11" id="KW-1185">Reference proteome</keyword>
<gene>
    <name evidence="10" type="primary">pilD</name>
    <name evidence="10" type="ORF">Sya03_50510</name>
</gene>
<dbReference type="Proteomes" id="UP000652013">
    <property type="component" value="Unassembled WGS sequence"/>
</dbReference>
<comment type="caution">
    <text evidence="10">The sequence shown here is derived from an EMBL/GenBank/DDBJ whole genome shotgun (WGS) entry which is preliminary data.</text>
</comment>
<feature type="transmembrane region" description="Helical" evidence="7">
    <location>
        <begin position="232"/>
        <end position="255"/>
    </location>
</feature>
<evidence type="ECO:0000256" key="7">
    <source>
        <dbReference type="SAM" id="Phobius"/>
    </source>
</evidence>
<evidence type="ECO:0000256" key="5">
    <source>
        <dbReference type="ARBA" id="ARBA00022989"/>
    </source>
</evidence>
<dbReference type="Gene3D" id="1.20.120.1220">
    <property type="match status" value="1"/>
</dbReference>
<comment type="similarity">
    <text evidence="2">Belongs to the peptidase A24 family.</text>
</comment>